<keyword evidence="1" id="KW-1133">Transmembrane helix</keyword>
<dbReference type="AlphaFoldDB" id="A0A2X2UWH4"/>
<organism evidence="2 3">
    <name type="scientific">Citrobacter koseri</name>
    <name type="common">Citrobacter diversus</name>
    <dbReference type="NCBI Taxonomy" id="545"/>
    <lineage>
        <taxon>Bacteria</taxon>
        <taxon>Pseudomonadati</taxon>
        <taxon>Pseudomonadota</taxon>
        <taxon>Gammaproteobacteria</taxon>
        <taxon>Enterobacterales</taxon>
        <taxon>Enterobacteriaceae</taxon>
        <taxon>Citrobacter</taxon>
    </lineage>
</organism>
<reference evidence="2 3" key="1">
    <citation type="submission" date="2018-06" db="EMBL/GenBank/DDBJ databases">
        <authorList>
            <consortium name="Pathogen Informatics"/>
            <person name="Doyle S."/>
        </authorList>
    </citation>
    <scope>NUCLEOTIDE SEQUENCE [LARGE SCALE GENOMIC DNA]</scope>
    <source>
        <strain evidence="2 3">NCTC10786</strain>
    </source>
</reference>
<name>A0A2X2UWH4_CITKO</name>
<protein>
    <submittedName>
        <fullName evidence="2">Lactose permease</fullName>
    </submittedName>
</protein>
<dbReference type="Gene3D" id="1.20.1250.20">
    <property type="entry name" value="MFS general substrate transporter like domains"/>
    <property type="match status" value="1"/>
</dbReference>
<dbReference type="SUPFAM" id="SSF103473">
    <property type="entry name" value="MFS general substrate transporter"/>
    <property type="match status" value="1"/>
</dbReference>
<evidence type="ECO:0000256" key="1">
    <source>
        <dbReference type="SAM" id="Phobius"/>
    </source>
</evidence>
<dbReference type="GO" id="GO:0016020">
    <property type="term" value="C:membrane"/>
    <property type="evidence" value="ECO:0007669"/>
    <property type="project" value="InterPro"/>
</dbReference>
<keyword evidence="1" id="KW-0472">Membrane</keyword>
<gene>
    <name evidence="2" type="primary">lacY_2</name>
    <name evidence="2" type="ORF">NCTC10786_00483</name>
</gene>
<accession>A0A2X2UWH4</accession>
<keyword evidence="1" id="KW-0812">Transmembrane</keyword>
<proteinExistence type="predicted"/>
<dbReference type="InterPro" id="IPR000576">
    <property type="entry name" value="LacY/RafB_perm_fam"/>
</dbReference>
<evidence type="ECO:0000313" key="2">
    <source>
        <dbReference type="EMBL" id="SQB20996.1"/>
    </source>
</evidence>
<evidence type="ECO:0000313" key="3">
    <source>
        <dbReference type="Proteomes" id="UP000251584"/>
    </source>
</evidence>
<dbReference type="Pfam" id="PF01306">
    <property type="entry name" value="LacY_symp"/>
    <property type="match status" value="1"/>
</dbReference>
<sequence>MAWKSARCLPVNGVFAVIIKPVYGYIMDKMGMKKHLLYFVCIVSALMAPFYIWCYLPLLQTHFVSGMNCRRAVFQPRLVCGRGGRRVVC</sequence>
<dbReference type="EMBL" id="UAVY01000001">
    <property type="protein sequence ID" value="SQB20996.1"/>
    <property type="molecule type" value="Genomic_DNA"/>
</dbReference>
<dbReference type="GO" id="GO:0005351">
    <property type="term" value="F:carbohydrate:proton symporter activity"/>
    <property type="evidence" value="ECO:0007669"/>
    <property type="project" value="InterPro"/>
</dbReference>
<dbReference type="Proteomes" id="UP000251584">
    <property type="component" value="Unassembled WGS sequence"/>
</dbReference>
<feature type="transmembrane region" description="Helical" evidence="1">
    <location>
        <begin position="36"/>
        <end position="58"/>
    </location>
</feature>
<dbReference type="InterPro" id="IPR036259">
    <property type="entry name" value="MFS_trans_sf"/>
</dbReference>